<dbReference type="EnsemblPlants" id="Bra040265.1">
    <property type="protein sequence ID" value="Bra040265.1-P"/>
    <property type="gene ID" value="Bra040265"/>
</dbReference>
<evidence type="ECO:0000313" key="2">
    <source>
        <dbReference type="EnsemblPlants" id="Bra040265.1-P"/>
    </source>
</evidence>
<evidence type="ECO:0000256" key="1">
    <source>
        <dbReference type="SAM" id="MobiDB-lite"/>
    </source>
</evidence>
<accession>M4FGN7</accession>
<keyword evidence="3" id="KW-1185">Reference proteome</keyword>
<reference evidence="3" key="2">
    <citation type="journal article" date="2018" name="Hortic Res">
        <title>Improved Brassica rapa reference genome by single-molecule sequencing and chromosome conformation capture technologies.</title>
        <authorList>
            <person name="Zhang L."/>
            <person name="Cai X."/>
            <person name="Wu J."/>
            <person name="Liu M."/>
            <person name="Grob S."/>
            <person name="Cheng F."/>
            <person name="Liang J."/>
            <person name="Cai C."/>
            <person name="Liu Z."/>
            <person name="Liu B."/>
            <person name="Wang F."/>
            <person name="Li S."/>
            <person name="Liu F."/>
            <person name="Li X."/>
            <person name="Cheng L."/>
            <person name="Yang W."/>
            <person name="Li M.H."/>
            <person name="Grossniklaus U."/>
            <person name="Zheng H."/>
            <person name="Wang X."/>
        </authorList>
    </citation>
    <scope>NUCLEOTIDE SEQUENCE [LARGE SCALE GENOMIC DNA]</scope>
    <source>
        <strain evidence="3">cv. Chiifu-401-42</strain>
    </source>
</reference>
<dbReference type="Proteomes" id="UP000011750">
    <property type="component" value="Unassembled WGS sequence"/>
</dbReference>
<reference evidence="3" key="1">
    <citation type="journal article" date="2011" name="Nat. Genet.">
        <title>The genome of the mesopolyploid crop species Brassica rapa.</title>
        <authorList>
            <consortium name="Brassica rapa Genome Sequencing Project Consortium"/>
            <person name="Wang X."/>
            <person name="Wang H."/>
            <person name="Wang J."/>
            <person name="Sun R."/>
            <person name="Wu J."/>
            <person name="Liu S."/>
            <person name="Bai Y."/>
            <person name="Mun J.H."/>
            <person name="Bancroft I."/>
            <person name="Cheng F."/>
            <person name="Huang S."/>
            <person name="Li X."/>
            <person name="Hua W."/>
            <person name="Wang J."/>
            <person name="Wang X."/>
            <person name="Freeling M."/>
            <person name="Pires J.C."/>
            <person name="Paterson A.H."/>
            <person name="Chalhoub B."/>
            <person name="Wang B."/>
            <person name="Hayward A."/>
            <person name="Sharpe A.G."/>
            <person name="Park B.S."/>
            <person name="Weisshaar B."/>
            <person name="Liu B."/>
            <person name="Li B."/>
            <person name="Liu B."/>
            <person name="Tong C."/>
            <person name="Song C."/>
            <person name="Duran C."/>
            <person name="Peng C."/>
            <person name="Geng C."/>
            <person name="Koh C."/>
            <person name="Lin C."/>
            <person name="Edwards D."/>
            <person name="Mu D."/>
            <person name="Shen D."/>
            <person name="Soumpourou E."/>
            <person name="Li F."/>
            <person name="Fraser F."/>
            <person name="Conant G."/>
            <person name="Lassalle G."/>
            <person name="King G.J."/>
            <person name="Bonnema G."/>
            <person name="Tang H."/>
            <person name="Wang H."/>
            <person name="Belcram H."/>
            <person name="Zhou H."/>
            <person name="Hirakawa H."/>
            <person name="Abe H."/>
            <person name="Guo H."/>
            <person name="Wang H."/>
            <person name="Jin H."/>
            <person name="Parkin I.A."/>
            <person name="Batley J."/>
            <person name="Kim J.S."/>
            <person name="Just J."/>
            <person name="Li J."/>
            <person name="Xu J."/>
            <person name="Deng J."/>
            <person name="Kim J.A."/>
            <person name="Li J."/>
            <person name="Yu J."/>
            <person name="Meng J."/>
            <person name="Wang J."/>
            <person name="Min J."/>
            <person name="Poulain J."/>
            <person name="Wang J."/>
            <person name="Hatakeyama K."/>
            <person name="Wu K."/>
            <person name="Wang L."/>
            <person name="Fang L."/>
            <person name="Trick M."/>
            <person name="Links M.G."/>
            <person name="Zhao M."/>
            <person name="Jin M."/>
            <person name="Ramchiary N."/>
            <person name="Drou N."/>
            <person name="Berkman P.J."/>
            <person name="Cai Q."/>
            <person name="Huang Q."/>
            <person name="Li R."/>
            <person name="Tabata S."/>
            <person name="Cheng S."/>
            <person name="Zhang S."/>
            <person name="Zhang S."/>
            <person name="Huang S."/>
            <person name="Sato S."/>
            <person name="Sun S."/>
            <person name="Kwon S.J."/>
            <person name="Choi S.R."/>
            <person name="Lee T.H."/>
            <person name="Fan W."/>
            <person name="Zhao X."/>
            <person name="Tan X."/>
            <person name="Xu X."/>
            <person name="Wang Y."/>
            <person name="Qiu Y."/>
            <person name="Yin Y."/>
            <person name="Li Y."/>
            <person name="Du Y."/>
            <person name="Liao Y."/>
            <person name="Lim Y."/>
            <person name="Narusaka Y."/>
            <person name="Wang Y."/>
            <person name="Wang Z."/>
            <person name="Li Z."/>
            <person name="Wang Z."/>
            <person name="Xiong Z."/>
            <person name="Zhang Z."/>
        </authorList>
    </citation>
    <scope>NUCLEOTIDE SEQUENCE [LARGE SCALE GENOMIC DNA]</scope>
    <source>
        <strain evidence="3">cv. Chiifu-401-42</strain>
    </source>
</reference>
<feature type="region of interest" description="Disordered" evidence="1">
    <location>
        <begin position="69"/>
        <end position="88"/>
    </location>
</feature>
<sequence length="88" mass="10129">MKNQPFESTSFLLADPEPTSKLDPDHEIDSDDEPNRSRAQRGSELTWTRDPVAEQARVHDRIQEDSLVDVEVAPRKSTRPRKPNSKYL</sequence>
<feature type="compositionally biased region" description="Polar residues" evidence="1">
    <location>
        <begin position="1"/>
        <end position="11"/>
    </location>
</feature>
<dbReference type="HOGENOM" id="CLU_2472256_0_0_1"/>
<evidence type="ECO:0000313" key="3">
    <source>
        <dbReference type="Proteomes" id="UP000011750"/>
    </source>
</evidence>
<protein>
    <submittedName>
        <fullName evidence="2">Uncharacterized protein</fullName>
    </submittedName>
</protein>
<feature type="region of interest" description="Disordered" evidence="1">
    <location>
        <begin position="1"/>
        <end position="61"/>
    </location>
</feature>
<dbReference type="Gramene" id="Bra040265.1">
    <property type="protein sequence ID" value="Bra040265.1-P"/>
    <property type="gene ID" value="Bra040265"/>
</dbReference>
<proteinExistence type="predicted"/>
<feature type="compositionally biased region" description="Basic and acidic residues" evidence="1">
    <location>
        <begin position="18"/>
        <end position="27"/>
    </location>
</feature>
<reference evidence="2" key="3">
    <citation type="submission" date="2023-03" db="UniProtKB">
        <authorList>
            <consortium name="EnsemblPlants"/>
        </authorList>
    </citation>
    <scope>IDENTIFICATION</scope>
    <source>
        <strain evidence="2">cv. Chiifu-401-42</strain>
    </source>
</reference>
<dbReference type="AlphaFoldDB" id="M4FGN7"/>
<feature type="compositionally biased region" description="Basic residues" evidence="1">
    <location>
        <begin position="76"/>
        <end position="88"/>
    </location>
</feature>
<organism evidence="2 3">
    <name type="scientific">Brassica campestris</name>
    <name type="common">Field mustard</name>
    <dbReference type="NCBI Taxonomy" id="3711"/>
    <lineage>
        <taxon>Eukaryota</taxon>
        <taxon>Viridiplantae</taxon>
        <taxon>Streptophyta</taxon>
        <taxon>Embryophyta</taxon>
        <taxon>Tracheophyta</taxon>
        <taxon>Spermatophyta</taxon>
        <taxon>Magnoliopsida</taxon>
        <taxon>eudicotyledons</taxon>
        <taxon>Gunneridae</taxon>
        <taxon>Pentapetalae</taxon>
        <taxon>rosids</taxon>
        <taxon>malvids</taxon>
        <taxon>Brassicales</taxon>
        <taxon>Brassicaceae</taxon>
        <taxon>Brassiceae</taxon>
        <taxon>Brassica</taxon>
    </lineage>
</organism>
<dbReference type="InParanoid" id="M4FGN7"/>
<name>M4FGN7_BRACM</name>